<evidence type="ECO:0000313" key="3">
    <source>
        <dbReference type="Proteomes" id="UP000314294"/>
    </source>
</evidence>
<evidence type="ECO:0000256" key="1">
    <source>
        <dbReference type="SAM" id="MobiDB-lite"/>
    </source>
</evidence>
<name>A0A4Z2G412_9TELE</name>
<dbReference type="EMBL" id="SRLO01000704">
    <property type="protein sequence ID" value="TNN48249.1"/>
    <property type="molecule type" value="Genomic_DNA"/>
</dbReference>
<dbReference type="Proteomes" id="UP000314294">
    <property type="component" value="Unassembled WGS sequence"/>
</dbReference>
<dbReference type="AlphaFoldDB" id="A0A4Z2G412"/>
<feature type="compositionally biased region" description="Low complexity" evidence="1">
    <location>
        <begin position="13"/>
        <end position="23"/>
    </location>
</feature>
<evidence type="ECO:0000313" key="2">
    <source>
        <dbReference type="EMBL" id="TNN48249.1"/>
    </source>
</evidence>
<reference evidence="2 3" key="1">
    <citation type="submission" date="2019-03" db="EMBL/GenBank/DDBJ databases">
        <title>First draft genome of Liparis tanakae, snailfish: a comprehensive survey of snailfish specific genes.</title>
        <authorList>
            <person name="Kim W."/>
            <person name="Song I."/>
            <person name="Jeong J.-H."/>
            <person name="Kim D."/>
            <person name="Kim S."/>
            <person name="Ryu S."/>
            <person name="Song J.Y."/>
            <person name="Lee S.K."/>
        </authorList>
    </citation>
    <scope>NUCLEOTIDE SEQUENCE [LARGE SCALE GENOMIC DNA]</scope>
    <source>
        <tissue evidence="2">Muscle</tissue>
    </source>
</reference>
<organism evidence="2 3">
    <name type="scientific">Liparis tanakae</name>
    <name type="common">Tanaka's snailfish</name>
    <dbReference type="NCBI Taxonomy" id="230148"/>
    <lineage>
        <taxon>Eukaryota</taxon>
        <taxon>Metazoa</taxon>
        <taxon>Chordata</taxon>
        <taxon>Craniata</taxon>
        <taxon>Vertebrata</taxon>
        <taxon>Euteleostomi</taxon>
        <taxon>Actinopterygii</taxon>
        <taxon>Neopterygii</taxon>
        <taxon>Teleostei</taxon>
        <taxon>Neoteleostei</taxon>
        <taxon>Acanthomorphata</taxon>
        <taxon>Eupercaria</taxon>
        <taxon>Perciformes</taxon>
        <taxon>Cottioidei</taxon>
        <taxon>Cottales</taxon>
        <taxon>Liparidae</taxon>
        <taxon>Liparis</taxon>
    </lineage>
</organism>
<gene>
    <name evidence="2" type="ORF">EYF80_041519</name>
</gene>
<keyword evidence="3" id="KW-1185">Reference proteome</keyword>
<feature type="compositionally biased region" description="Basic and acidic residues" evidence="1">
    <location>
        <begin position="1"/>
        <end position="11"/>
    </location>
</feature>
<comment type="caution">
    <text evidence="2">The sequence shown here is derived from an EMBL/GenBank/DDBJ whole genome shotgun (WGS) entry which is preliminary data.</text>
</comment>
<feature type="region of interest" description="Disordered" evidence="1">
    <location>
        <begin position="1"/>
        <end position="61"/>
    </location>
</feature>
<sequence length="61" mass="6709">MPKSPANDRRPRIAAAASSAENRISSEEQEALSQNTRDLRTDRAPLSYAELDQEGLIGTPR</sequence>
<accession>A0A4Z2G412</accession>
<protein>
    <submittedName>
        <fullName evidence="2">Uncharacterized protein</fullName>
    </submittedName>
</protein>
<proteinExistence type="predicted"/>